<keyword evidence="2" id="KW-0812">Transmembrane</keyword>
<keyword evidence="2" id="KW-0472">Membrane</keyword>
<accession>A0A8S1YM69</accession>
<keyword evidence="4" id="KW-1185">Reference proteome</keyword>
<dbReference type="EMBL" id="CAJJDP010000164">
    <property type="protein sequence ID" value="CAD8213577.1"/>
    <property type="molecule type" value="Genomic_DNA"/>
</dbReference>
<keyword evidence="2" id="KW-1133">Transmembrane helix</keyword>
<evidence type="ECO:0000313" key="4">
    <source>
        <dbReference type="Proteomes" id="UP000683925"/>
    </source>
</evidence>
<feature type="transmembrane region" description="Helical" evidence="2">
    <location>
        <begin position="23"/>
        <end position="43"/>
    </location>
</feature>
<dbReference type="OMA" id="HIIPIGM"/>
<reference evidence="3" key="1">
    <citation type="submission" date="2021-01" db="EMBL/GenBank/DDBJ databases">
        <authorList>
            <consortium name="Genoscope - CEA"/>
            <person name="William W."/>
        </authorList>
    </citation>
    <scope>NUCLEOTIDE SEQUENCE</scope>
</reference>
<feature type="region of interest" description="Disordered" evidence="1">
    <location>
        <begin position="47"/>
        <end position="67"/>
    </location>
</feature>
<dbReference type="OrthoDB" id="286787at2759"/>
<dbReference type="AlphaFoldDB" id="A0A8S1YM69"/>
<feature type="transmembrane region" description="Helical" evidence="2">
    <location>
        <begin position="133"/>
        <end position="153"/>
    </location>
</feature>
<sequence length="161" mass="18173">MSDMTDLETTLCTEDFTPMRKGIFVELFLLYLIYMVISIASYYQHPEQDTSQPGQHNDGAAPPNQSQAKPSFISVEALNKFFTIFFGYHIIPIGMALLYQPRIFSIVVCYLHFVAYILIMVAHYKEKESILKIAYTASGLFNILLILGAIVGLSQMENGCL</sequence>
<organism evidence="3 4">
    <name type="scientific">Paramecium octaurelia</name>
    <dbReference type="NCBI Taxonomy" id="43137"/>
    <lineage>
        <taxon>Eukaryota</taxon>
        <taxon>Sar</taxon>
        <taxon>Alveolata</taxon>
        <taxon>Ciliophora</taxon>
        <taxon>Intramacronucleata</taxon>
        <taxon>Oligohymenophorea</taxon>
        <taxon>Peniculida</taxon>
        <taxon>Parameciidae</taxon>
        <taxon>Paramecium</taxon>
    </lineage>
</organism>
<evidence type="ECO:0000256" key="1">
    <source>
        <dbReference type="SAM" id="MobiDB-lite"/>
    </source>
</evidence>
<gene>
    <name evidence="3" type="ORF">POCTA_138.1.T1620080</name>
</gene>
<feature type="transmembrane region" description="Helical" evidence="2">
    <location>
        <begin position="103"/>
        <end position="121"/>
    </location>
</feature>
<evidence type="ECO:0000313" key="3">
    <source>
        <dbReference type="EMBL" id="CAD8213577.1"/>
    </source>
</evidence>
<protein>
    <submittedName>
        <fullName evidence="3">Uncharacterized protein</fullName>
    </submittedName>
</protein>
<dbReference type="Proteomes" id="UP000683925">
    <property type="component" value="Unassembled WGS sequence"/>
</dbReference>
<proteinExistence type="predicted"/>
<evidence type="ECO:0000256" key="2">
    <source>
        <dbReference type="SAM" id="Phobius"/>
    </source>
</evidence>
<name>A0A8S1YM69_PAROT</name>
<feature type="transmembrane region" description="Helical" evidence="2">
    <location>
        <begin position="77"/>
        <end position="97"/>
    </location>
</feature>
<comment type="caution">
    <text evidence="3">The sequence shown here is derived from an EMBL/GenBank/DDBJ whole genome shotgun (WGS) entry which is preliminary data.</text>
</comment>